<dbReference type="GO" id="GO:0006352">
    <property type="term" value="P:DNA-templated transcription initiation"/>
    <property type="evidence" value="ECO:0007669"/>
    <property type="project" value="InterPro"/>
</dbReference>
<dbReference type="InterPro" id="IPR036388">
    <property type="entry name" value="WH-like_DNA-bd_sf"/>
</dbReference>
<accession>A0A382JK86</accession>
<dbReference type="Pfam" id="PF08281">
    <property type="entry name" value="Sigma70_r4_2"/>
    <property type="match status" value="1"/>
</dbReference>
<dbReference type="InterPro" id="IPR013325">
    <property type="entry name" value="RNA_pol_sigma_r2"/>
</dbReference>
<dbReference type="GO" id="GO:0016987">
    <property type="term" value="F:sigma factor activity"/>
    <property type="evidence" value="ECO:0007669"/>
    <property type="project" value="UniProtKB-KW"/>
</dbReference>
<dbReference type="Gene3D" id="1.10.10.10">
    <property type="entry name" value="Winged helix-like DNA-binding domain superfamily/Winged helix DNA-binding domain"/>
    <property type="match status" value="1"/>
</dbReference>
<dbReference type="SUPFAM" id="SSF88659">
    <property type="entry name" value="Sigma3 and sigma4 domains of RNA polymerase sigma factors"/>
    <property type="match status" value="1"/>
</dbReference>
<reference evidence="8" key="1">
    <citation type="submission" date="2018-05" db="EMBL/GenBank/DDBJ databases">
        <authorList>
            <person name="Lanie J.A."/>
            <person name="Ng W.-L."/>
            <person name="Kazmierczak K.M."/>
            <person name="Andrzejewski T.M."/>
            <person name="Davidsen T.M."/>
            <person name="Wayne K.J."/>
            <person name="Tettelin H."/>
            <person name="Glass J.I."/>
            <person name="Rusch D."/>
            <person name="Podicherti R."/>
            <person name="Tsui H.-C.T."/>
            <person name="Winkler M.E."/>
        </authorList>
    </citation>
    <scope>NUCLEOTIDE SEQUENCE</scope>
</reference>
<dbReference type="CDD" id="cd06171">
    <property type="entry name" value="Sigma70_r4"/>
    <property type="match status" value="1"/>
</dbReference>
<dbReference type="EMBL" id="UINC01074148">
    <property type="protein sequence ID" value="SVC11061.1"/>
    <property type="molecule type" value="Genomic_DNA"/>
</dbReference>
<comment type="similarity">
    <text evidence="1">Belongs to the sigma-70 factor family. ECF subfamily.</text>
</comment>
<evidence type="ECO:0000256" key="1">
    <source>
        <dbReference type="ARBA" id="ARBA00010641"/>
    </source>
</evidence>
<dbReference type="AlphaFoldDB" id="A0A382JK86"/>
<keyword evidence="3" id="KW-0731">Sigma factor</keyword>
<keyword evidence="2" id="KW-0805">Transcription regulation</keyword>
<dbReference type="InterPro" id="IPR039425">
    <property type="entry name" value="RNA_pol_sigma-70-like"/>
</dbReference>
<dbReference type="PANTHER" id="PTHR43133">
    <property type="entry name" value="RNA POLYMERASE ECF-TYPE SIGMA FACTO"/>
    <property type="match status" value="1"/>
</dbReference>
<feature type="domain" description="RNA polymerase sigma-70 region 2" evidence="6">
    <location>
        <begin position="57"/>
        <end position="125"/>
    </location>
</feature>
<proteinExistence type="inferred from homology"/>
<gene>
    <name evidence="8" type="ORF">METZ01_LOCUS263915</name>
</gene>
<dbReference type="PANTHER" id="PTHR43133:SF8">
    <property type="entry name" value="RNA POLYMERASE SIGMA FACTOR HI_1459-RELATED"/>
    <property type="match status" value="1"/>
</dbReference>
<dbReference type="Gene3D" id="1.10.1740.10">
    <property type="match status" value="1"/>
</dbReference>
<organism evidence="8">
    <name type="scientific">marine metagenome</name>
    <dbReference type="NCBI Taxonomy" id="408172"/>
    <lineage>
        <taxon>unclassified sequences</taxon>
        <taxon>metagenomes</taxon>
        <taxon>ecological metagenomes</taxon>
    </lineage>
</organism>
<dbReference type="InterPro" id="IPR013324">
    <property type="entry name" value="RNA_pol_sigma_r3/r4-like"/>
</dbReference>
<dbReference type="Pfam" id="PF04542">
    <property type="entry name" value="Sigma70_r2"/>
    <property type="match status" value="1"/>
</dbReference>
<keyword evidence="5" id="KW-0804">Transcription</keyword>
<dbReference type="SUPFAM" id="SSF88946">
    <property type="entry name" value="Sigma2 domain of RNA polymerase sigma factors"/>
    <property type="match status" value="1"/>
</dbReference>
<evidence type="ECO:0000256" key="3">
    <source>
        <dbReference type="ARBA" id="ARBA00023082"/>
    </source>
</evidence>
<feature type="domain" description="RNA polymerase sigma factor 70 region 4 type 2" evidence="7">
    <location>
        <begin position="155"/>
        <end position="200"/>
    </location>
</feature>
<dbReference type="NCBIfam" id="TIGR02937">
    <property type="entry name" value="sigma70-ECF"/>
    <property type="match status" value="1"/>
</dbReference>
<keyword evidence="4" id="KW-0238">DNA-binding</keyword>
<evidence type="ECO:0000256" key="2">
    <source>
        <dbReference type="ARBA" id="ARBA00023015"/>
    </source>
</evidence>
<name>A0A382JK86_9ZZZZ</name>
<evidence type="ECO:0000259" key="6">
    <source>
        <dbReference type="Pfam" id="PF04542"/>
    </source>
</evidence>
<dbReference type="InterPro" id="IPR013249">
    <property type="entry name" value="RNA_pol_sigma70_r4_t2"/>
</dbReference>
<protein>
    <recommendedName>
        <fullName evidence="9">HTH luxR-type domain-containing protein</fullName>
    </recommendedName>
</protein>
<dbReference type="GO" id="GO:0003677">
    <property type="term" value="F:DNA binding"/>
    <property type="evidence" value="ECO:0007669"/>
    <property type="project" value="UniProtKB-KW"/>
</dbReference>
<dbReference type="InterPro" id="IPR007627">
    <property type="entry name" value="RNA_pol_sigma70_r2"/>
</dbReference>
<evidence type="ECO:0008006" key="9">
    <source>
        <dbReference type="Google" id="ProtNLM"/>
    </source>
</evidence>
<sequence length="213" mass="24432">MTLSLNSSSAVSLLGFFGSIPKKVERETSIDSQVSVDESADLMNRVRSGDETALTNLIDRWKTPLFRFFHRSLRSHADSEELTQQVFIKLHGSAHRYKPTAKFSTYLFTIARNLLLDEIKRRERRPIDIVDPAELNMATPGRDPRDEIDEALKICLDRLPETHRTALLLRVQRDLSYKEIAEVMEASESVVKTWIHRARQQARKVLGDLRATS</sequence>
<evidence type="ECO:0000313" key="8">
    <source>
        <dbReference type="EMBL" id="SVC11061.1"/>
    </source>
</evidence>
<evidence type="ECO:0000256" key="5">
    <source>
        <dbReference type="ARBA" id="ARBA00023163"/>
    </source>
</evidence>
<evidence type="ECO:0000256" key="4">
    <source>
        <dbReference type="ARBA" id="ARBA00023125"/>
    </source>
</evidence>
<evidence type="ECO:0000259" key="7">
    <source>
        <dbReference type="Pfam" id="PF08281"/>
    </source>
</evidence>
<dbReference type="InterPro" id="IPR014284">
    <property type="entry name" value="RNA_pol_sigma-70_dom"/>
</dbReference>